<dbReference type="AlphaFoldDB" id="A0A2P5BM06"/>
<reference evidence="2" key="1">
    <citation type="submission" date="2016-06" db="EMBL/GenBank/DDBJ databases">
        <title>Parallel loss of symbiosis genes in relatives of nitrogen-fixing non-legume Parasponia.</title>
        <authorList>
            <person name="Van Velzen R."/>
            <person name="Holmer R."/>
            <person name="Bu F."/>
            <person name="Rutten L."/>
            <person name="Van Zeijl A."/>
            <person name="Liu W."/>
            <person name="Santuari L."/>
            <person name="Cao Q."/>
            <person name="Sharma T."/>
            <person name="Shen D."/>
            <person name="Roswanjaya Y."/>
            <person name="Wardhani T."/>
            <person name="Kalhor M.S."/>
            <person name="Jansen J."/>
            <person name="Van den Hoogen J."/>
            <person name="Gungor B."/>
            <person name="Hartog M."/>
            <person name="Hontelez J."/>
            <person name="Verver J."/>
            <person name="Yang W.-C."/>
            <person name="Schijlen E."/>
            <person name="Repin R."/>
            <person name="Schilthuizen M."/>
            <person name="Schranz E."/>
            <person name="Heidstra R."/>
            <person name="Miyata K."/>
            <person name="Fedorova E."/>
            <person name="Kohlen W."/>
            <person name="Bisseling T."/>
            <person name="Smit S."/>
            <person name="Geurts R."/>
        </authorList>
    </citation>
    <scope>NUCLEOTIDE SEQUENCE [LARGE SCALE GENOMIC DNA]</scope>
    <source>
        <strain evidence="2">cv. WU1-14</strain>
    </source>
</reference>
<organism evidence="1 2">
    <name type="scientific">Parasponia andersonii</name>
    <name type="common">Sponia andersonii</name>
    <dbReference type="NCBI Taxonomy" id="3476"/>
    <lineage>
        <taxon>Eukaryota</taxon>
        <taxon>Viridiplantae</taxon>
        <taxon>Streptophyta</taxon>
        <taxon>Embryophyta</taxon>
        <taxon>Tracheophyta</taxon>
        <taxon>Spermatophyta</taxon>
        <taxon>Magnoliopsida</taxon>
        <taxon>eudicotyledons</taxon>
        <taxon>Gunneridae</taxon>
        <taxon>Pentapetalae</taxon>
        <taxon>rosids</taxon>
        <taxon>fabids</taxon>
        <taxon>Rosales</taxon>
        <taxon>Cannabaceae</taxon>
        <taxon>Parasponia</taxon>
    </lineage>
</organism>
<feature type="non-terminal residue" evidence="1">
    <location>
        <position position="56"/>
    </location>
</feature>
<keyword evidence="2" id="KW-1185">Reference proteome</keyword>
<evidence type="ECO:0000313" key="1">
    <source>
        <dbReference type="EMBL" id="PON49832.1"/>
    </source>
</evidence>
<feature type="non-terminal residue" evidence="1">
    <location>
        <position position="1"/>
    </location>
</feature>
<sequence>QPSKTNARAVANPAGTRMQAWELWNDRTPGNMFDKTLVENAGLDADPTPTLCAELL</sequence>
<dbReference type="Proteomes" id="UP000237105">
    <property type="component" value="Unassembled WGS sequence"/>
</dbReference>
<comment type="caution">
    <text evidence="1">The sequence shown here is derived from an EMBL/GenBank/DDBJ whole genome shotgun (WGS) entry which is preliminary data.</text>
</comment>
<protein>
    <submittedName>
        <fullName evidence="1">Uncharacterized protein</fullName>
    </submittedName>
</protein>
<proteinExistence type="predicted"/>
<accession>A0A2P5BM06</accession>
<gene>
    <name evidence="1" type="ORF">PanWU01x14_227310</name>
</gene>
<evidence type="ECO:0000313" key="2">
    <source>
        <dbReference type="Proteomes" id="UP000237105"/>
    </source>
</evidence>
<dbReference type="EMBL" id="JXTB01000253">
    <property type="protein sequence ID" value="PON49832.1"/>
    <property type="molecule type" value="Genomic_DNA"/>
</dbReference>
<name>A0A2P5BM06_PARAD</name>